<accession>E1I9S2</accession>
<organism evidence="2 3">
    <name type="scientific">Oscillochloris trichoides DG-6</name>
    <dbReference type="NCBI Taxonomy" id="765420"/>
    <lineage>
        <taxon>Bacteria</taxon>
        <taxon>Bacillati</taxon>
        <taxon>Chloroflexota</taxon>
        <taxon>Chloroflexia</taxon>
        <taxon>Chloroflexales</taxon>
        <taxon>Chloroflexineae</taxon>
        <taxon>Oscillochloridaceae</taxon>
        <taxon>Oscillochloris</taxon>
    </lineage>
</organism>
<dbReference type="Pfam" id="PF10040">
    <property type="entry name" value="CRISPR_Cas6"/>
    <property type="match status" value="1"/>
</dbReference>
<feature type="domain" description="CRISPR-associated protein Cas6 C-terminal" evidence="1">
    <location>
        <begin position="197"/>
        <end position="319"/>
    </location>
</feature>
<dbReference type="AlphaFoldDB" id="E1I9S2"/>
<evidence type="ECO:0000313" key="2">
    <source>
        <dbReference type="EMBL" id="EFO82074.1"/>
    </source>
</evidence>
<keyword evidence="3" id="KW-1185">Reference proteome</keyword>
<dbReference type="HOGENOM" id="CLU_050021_0_0_0"/>
<comment type="caution">
    <text evidence="2">The sequence shown here is derived from an EMBL/GenBank/DDBJ whole genome shotgun (WGS) entry which is preliminary data.</text>
</comment>
<dbReference type="eggNOG" id="COG5551">
    <property type="taxonomic scope" value="Bacteria"/>
</dbReference>
<dbReference type="EMBL" id="ADVR01000002">
    <property type="protein sequence ID" value="EFO82074.1"/>
    <property type="molecule type" value="Genomic_DNA"/>
</dbReference>
<dbReference type="STRING" id="765420.OSCT_0073"/>
<sequence length="328" mass="36619">MPDLFTLPDLPLLRARVTYRMLEATTLPPYKGALLRGGFGYAFQRAACPARCWGHSEQCRSTQICPYRWIFETPHPPDVPHFHDLQDVPRPFVIEPPLDHKRAYAAGDSLEFGLILIGRGIDYLPYFLVGFEELGKAGLGRDHAKPKLERVEVLEPLRPIGRPIYQDGRLLDTGELPTLSVADLVTQAAALPADLRLTLRTPLRLKARGAFLEQFDLPALIQATCWRLAALTAFHASPWQTDYRPLVAAAHQVRLDNPQIQWVDWERTSTRGAQPRPMTLGGMIGTVTLREVPPTVALILLIGSQIHVGKACVFGHGWVEVSGDLRHT</sequence>
<protein>
    <recommendedName>
        <fullName evidence="1">CRISPR-associated protein Cas6 C-terminal domain-containing protein</fullName>
    </recommendedName>
</protein>
<proteinExistence type="predicted"/>
<dbReference type="OrthoDB" id="9787241at2"/>
<dbReference type="Proteomes" id="UP000054010">
    <property type="component" value="Unassembled WGS sequence"/>
</dbReference>
<name>E1I9S2_9CHLR</name>
<dbReference type="InterPro" id="IPR019267">
    <property type="entry name" value="CRISPR-assoc_Cas6_C"/>
</dbReference>
<reference evidence="2 3" key="1">
    <citation type="journal article" date="2011" name="J. Bacteriol.">
        <title>Draft genome sequence of the anoxygenic filamentous phototrophic bacterium Oscillochloris trichoides subsp. DG-6.</title>
        <authorList>
            <person name="Kuznetsov B.B."/>
            <person name="Ivanovsky R.N."/>
            <person name="Keppen O.I."/>
            <person name="Sukhacheva M.V."/>
            <person name="Bumazhkin B.K."/>
            <person name="Patutina E.O."/>
            <person name="Beletsky A.V."/>
            <person name="Mardanov A.V."/>
            <person name="Baslerov R.V."/>
            <person name="Panteleeva A.N."/>
            <person name="Kolganova T.V."/>
            <person name="Ravin N.V."/>
            <person name="Skryabin K.G."/>
        </authorList>
    </citation>
    <scope>NUCLEOTIDE SEQUENCE [LARGE SCALE GENOMIC DNA]</scope>
    <source>
        <strain evidence="2 3">DG-6</strain>
    </source>
</reference>
<evidence type="ECO:0000259" key="1">
    <source>
        <dbReference type="Pfam" id="PF10040"/>
    </source>
</evidence>
<gene>
    <name evidence="2" type="ORF">OSCT_0073</name>
</gene>
<evidence type="ECO:0000313" key="3">
    <source>
        <dbReference type="Proteomes" id="UP000054010"/>
    </source>
</evidence>